<feature type="domain" description="YdbS-like PH" evidence="3">
    <location>
        <begin position="82"/>
        <end position="157"/>
    </location>
</feature>
<dbReference type="InterPro" id="IPR005182">
    <property type="entry name" value="YdbS-like_PH"/>
</dbReference>
<feature type="region of interest" description="Disordered" evidence="1">
    <location>
        <begin position="169"/>
        <end position="236"/>
    </location>
</feature>
<dbReference type="OrthoDB" id="3354538at2"/>
<reference evidence="4 5" key="1">
    <citation type="submission" date="2019-07" db="EMBL/GenBank/DDBJ databases">
        <title>complete genome sequencing of Ornithinimicrobium sp. H23M54.</title>
        <authorList>
            <person name="Bae J.-W."/>
            <person name="Lee S.-Y."/>
        </authorList>
    </citation>
    <scope>NUCLEOTIDE SEQUENCE [LARGE SCALE GENOMIC DNA]</scope>
    <source>
        <strain evidence="4 5">H23M54</strain>
    </source>
</reference>
<keyword evidence="5" id="KW-1185">Reference proteome</keyword>
<dbReference type="EMBL" id="CP041616">
    <property type="protein sequence ID" value="QDO87425.1"/>
    <property type="molecule type" value="Genomic_DNA"/>
</dbReference>
<evidence type="ECO:0000259" key="3">
    <source>
        <dbReference type="Pfam" id="PF03703"/>
    </source>
</evidence>
<dbReference type="PANTHER" id="PTHR37938">
    <property type="entry name" value="BLL0215 PROTEIN"/>
    <property type="match status" value="1"/>
</dbReference>
<proteinExistence type="predicted"/>
<sequence>MRGTRVNSRLLDRYLLEHEEIIVAIRHHWGRMIEPVLTTLAALMLAIWFSANATPHATILPDLLILIFLVLLARLVWKAIEWRNEWFVATDKRLIMTYGLITHKVAMMPLRKVTDMNYSRSLLGRMLGYGQFLMESAGQDQAMREINWVPDPDETYRRICDTIFGPDGQDPDDDIHGFQDPQSPDSQVDYEEHDSEEHDRYEDAAWEVSHDHEPTYAPVGHWDDPDITGPIARPRG</sequence>
<keyword evidence="2" id="KW-0472">Membrane</keyword>
<keyword evidence="2" id="KW-0812">Transmembrane</keyword>
<keyword evidence="2" id="KW-1133">Transmembrane helix</keyword>
<evidence type="ECO:0000313" key="4">
    <source>
        <dbReference type="EMBL" id="QDO87425.1"/>
    </source>
</evidence>
<feature type="transmembrane region" description="Helical" evidence="2">
    <location>
        <begin position="32"/>
        <end position="51"/>
    </location>
</feature>
<accession>A0A516G7F5</accession>
<evidence type="ECO:0000256" key="1">
    <source>
        <dbReference type="SAM" id="MobiDB-lite"/>
    </source>
</evidence>
<feature type="transmembrane region" description="Helical" evidence="2">
    <location>
        <begin position="57"/>
        <end position="77"/>
    </location>
</feature>
<feature type="compositionally biased region" description="Basic and acidic residues" evidence="1">
    <location>
        <begin position="195"/>
        <end position="214"/>
    </location>
</feature>
<organism evidence="4 5">
    <name type="scientific">Ornithinimicrobium ciconiae</name>
    <dbReference type="NCBI Taxonomy" id="2594265"/>
    <lineage>
        <taxon>Bacteria</taxon>
        <taxon>Bacillati</taxon>
        <taxon>Actinomycetota</taxon>
        <taxon>Actinomycetes</taxon>
        <taxon>Micrococcales</taxon>
        <taxon>Ornithinimicrobiaceae</taxon>
        <taxon>Ornithinimicrobium</taxon>
    </lineage>
</organism>
<evidence type="ECO:0000313" key="5">
    <source>
        <dbReference type="Proteomes" id="UP000315395"/>
    </source>
</evidence>
<dbReference type="AlphaFoldDB" id="A0A516G7F5"/>
<evidence type="ECO:0000256" key="2">
    <source>
        <dbReference type="SAM" id="Phobius"/>
    </source>
</evidence>
<dbReference type="Pfam" id="PF03703">
    <property type="entry name" value="bPH_2"/>
    <property type="match status" value="1"/>
</dbReference>
<dbReference type="PANTHER" id="PTHR37938:SF1">
    <property type="entry name" value="BLL0215 PROTEIN"/>
    <property type="match status" value="1"/>
</dbReference>
<dbReference type="RefSeq" id="WP_143782083.1">
    <property type="nucleotide sequence ID" value="NZ_CP041616.1"/>
</dbReference>
<dbReference type="KEGG" id="orz:FNH13_02980"/>
<name>A0A516G7F5_9MICO</name>
<dbReference type="Proteomes" id="UP000315395">
    <property type="component" value="Chromosome"/>
</dbReference>
<protein>
    <submittedName>
        <fullName evidence="4">PH domain-containing protein</fullName>
    </submittedName>
</protein>
<gene>
    <name evidence="4" type="ORF">FNH13_02980</name>
</gene>